<dbReference type="EMBL" id="JAEUBF010000949">
    <property type="protein sequence ID" value="KAH3673645.1"/>
    <property type="molecule type" value="Genomic_DNA"/>
</dbReference>
<dbReference type="PANTHER" id="PTHR48225:SF7">
    <property type="entry name" value="MEIOSIS-SPECIFIC PROTEIN HOP1"/>
    <property type="match status" value="1"/>
</dbReference>
<evidence type="ECO:0000256" key="4">
    <source>
        <dbReference type="ARBA" id="ARBA00023242"/>
    </source>
</evidence>
<protein>
    <recommendedName>
        <fullName evidence="7">HORMA domain-containing protein</fullName>
    </recommendedName>
</protein>
<dbReference type="AlphaFoldDB" id="A0A9P8PL96"/>
<keyword evidence="3" id="KW-0158">Chromosome</keyword>
<evidence type="ECO:0000256" key="2">
    <source>
        <dbReference type="ARBA" id="ARBA00004286"/>
    </source>
</evidence>
<evidence type="ECO:0000256" key="6">
    <source>
        <dbReference type="SAM" id="MobiDB-lite"/>
    </source>
</evidence>
<proteinExistence type="predicted"/>
<reference evidence="8" key="1">
    <citation type="journal article" date="2021" name="Open Biol.">
        <title>Shared evolutionary footprints suggest mitochondrial oxidative damage underlies multiple complex I losses in fungi.</title>
        <authorList>
            <person name="Schikora-Tamarit M.A."/>
            <person name="Marcet-Houben M."/>
            <person name="Nosek J."/>
            <person name="Gabaldon T."/>
        </authorList>
    </citation>
    <scope>NUCLEOTIDE SEQUENCE</scope>
    <source>
        <strain evidence="8">CBS6341</strain>
    </source>
</reference>
<dbReference type="SUPFAM" id="SSF57903">
    <property type="entry name" value="FYVE/PHD zinc finger"/>
    <property type="match status" value="1"/>
</dbReference>
<dbReference type="Proteomes" id="UP000769528">
    <property type="component" value="Unassembled WGS sequence"/>
</dbReference>
<keyword evidence="4" id="KW-0539">Nucleus</keyword>
<organism evidence="8 9">
    <name type="scientific">Wickerhamomyces mucosus</name>
    <dbReference type="NCBI Taxonomy" id="1378264"/>
    <lineage>
        <taxon>Eukaryota</taxon>
        <taxon>Fungi</taxon>
        <taxon>Dikarya</taxon>
        <taxon>Ascomycota</taxon>
        <taxon>Saccharomycotina</taxon>
        <taxon>Saccharomycetes</taxon>
        <taxon>Phaffomycetales</taxon>
        <taxon>Wickerhamomycetaceae</taxon>
        <taxon>Wickerhamomyces</taxon>
    </lineage>
</organism>
<comment type="caution">
    <text evidence="8">The sequence shown here is derived from an EMBL/GenBank/DDBJ whole genome shotgun (WGS) entry which is preliminary data.</text>
</comment>
<evidence type="ECO:0000259" key="7">
    <source>
        <dbReference type="PROSITE" id="PS50815"/>
    </source>
</evidence>
<gene>
    <name evidence="8" type="ORF">WICMUC_003548</name>
</gene>
<dbReference type="SUPFAM" id="SSF56019">
    <property type="entry name" value="The spindle assembly checkpoint protein mad2"/>
    <property type="match status" value="1"/>
</dbReference>
<evidence type="ECO:0000313" key="8">
    <source>
        <dbReference type="EMBL" id="KAH3673645.1"/>
    </source>
</evidence>
<evidence type="ECO:0000313" key="9">
    <source>
        <dbReference type="Proteomes" id="UP000769528"/>
    </source>
</evidence>
<dbReference type="PROSITE" id="PS50815">
    <property type="entry name" value="HORMA"/>
    <property type="match status" value="1"/>
</dbReference>
<feature type="domain" description="HORMA" evidence="7">
    <location>
        <begin position="21"/>
        <end position="243"/>
    </location>
</feature>
<dbReference type="Gene3D" id="3.30.900.10">
    <property type="entry name" value="HORMA domain"/>
    <property type="match status" value="1"/>
</dbReference>
<name>A0A9P8PL96_9ASCO</name>
<keyword evidence="9" id="KW-1185">Reference proteome</keyword>
<feature type="region of interest" description="Disordered" evidence="6">
    <location>
        <begin position="593"/>
        <end position="618"/>
    </location>
</feature>
<dbReference type="InterPro" id="IPR051294">
    <property type="entry name" value="HORMA_MeioticProgression"/>
</dbReference>
<sequence length="618" mass="69627">MSTSTLQKIHTANAATKVTYDQSQKLIQTMLTMSFGCVAFLRGLFPDDSFIDQRFVPAKFEKEYKPEDPKHKADSLRVKTLIRGKSIQVDNFLDWIEEGCVDAIKKKYLKSLTFGIFLDKSMPYDLYEVYTFHFNYADSSISIDISNSKSGGTEITLLNSRKMMQGLMKRFIIITQSLDPLPEEKFMTMRLLFNENCPVDYQPPYFMDASSQPAARIKTKIGSSEKYSVGALNTGHHGVQLSVISTSKDIEEHGPYDEIDPFDAPSERLPLPHTIGKGKSLKINDLINQPSQTTTGLRKFLESSLENTQQTQIITTNPVNCECQSQKEIEGLHLLICKVCSKKVHMDCYGEKFGQSIVCYSCRSKALANLGLHSLLPILLNCRKFFKIFKELPVVPQSITHLSQLMGFEGIEDVVVDTISLLISRSVIIMSEAPLKARNGNTRIGSFAILVETSGIVDVNEKELIPGNIYGFTIISKLAASKSDSFRSERAKALSFKTYLFEDTMNKFLSIDEILSQLSNTKIVEEEDIIDSSAFSSPSKVDVEDHFSRMNITSSRYSTVPEIDKPPLQSSQTKRKIENTYTSYDNVKEEVYKTSQPVRTSPRLKKRKTSVSKNVIKT</sequence>
<dbReference type="Pfam" id="PF02301">
    <property type="entry name" value="HORMA"/>
    <property type="match status" value="1"/>
</dbReference>
<reference evidence="8" key="2">
    <citation type="submission" date="2021-01" db="EMBL/GenBank/DDBJ databases">
        <authorList>
            <person name="Schikora-Tamarit M.A."/>
        </authorList>
    </citation>
    <scope>NUCLEOTIDE SEQUENCE</scope>
    <source>
        <strain evidence="8">CBS6341</strain>
    </source>
</reference>
<dbReference type="GO" id="GO:0005634">
    <property type="term" value="C:nucleus"/>
    <property type="evidence" value="ECO:0007669"/>
    <property type="project" value="UniProtKB-SubCell"/>
</dbReference>
<dbReference type="GO" id="GO:0005694">
    <property type="term" value="C:chromosome"/>
    <property type="evidence" value="ECO:0007669"/>
    <property type="project" value="UniProtKB-SubCell"/>
</dbReference>
<keyword evidence="5" id="KW-0469">Meiosis</keyword>
<accession>A0A9P8PL96</accession>
<dbReference type="GO" id="GO:0007130">
    <property type="term" value="P:synaptonemal complex assembly"/>
    <property type="evidence" value="ECO:0007669"/>
    <property type="project" value="TreeGrafter"/>
</dbReference>
<dbReference type="InterPro" id="IPR036570">
    <property type="entry name" value="HORMA_dom_sf"/>
</dbReference>
<comment type="subcellular location">
    <subcellularLocation>
        <location evidence="2">Chromosome</location>
    </subcellularLocation>
    <subcellularLocation>
        <location evidence="1">Nucleus</location>
    </subcellularLocation>
</comment>
<dbReference type="GO" id="GO:0051598">
    <property type="term" value="P:meiotic recombination checkpoint signaling"/>
    <property type="evidence" value="ECO:0007669"/>
    <property type="project" value="TreeGrafter"/>
</dbReference>
<evidence type="ECO:0000256" key="5">
    <source>
        <dbReference type="ARBA" id="ARBA00023254"/>
    </source>
</evidence>
<dbReference type="PANTHER" id="PTHR48225">
    <property type="entry name" value="HORMA DOMAIN-CONTAINING PROTEIN 1"/>
    <property type="match status" value="1"/>
</dbReference>
<evidence type="ECO:0000256" key="1">
    <source>
        <dbReference type="ARBA" id="ARBA00004123"/>
    </source>
</evidence>
<dbReference type="InterPro" id="IPR003511">
    <property type="entry name" value="HORMA_dom"/>
</dbReference>
<feature type="region of interest" description="Disordered" evidence="6">
    <location>
        <begin position="558"/>
        <end position="580"/>
    </location>
</feature>
<dbReference type="OrthoDB" id="1928087at2759"/>
<dbReference type="InterPro" id="IPR011011">
    <property type="entry name" value="Znf_FYVE_PHD"/>
</dbReference>
<evidence type="ECO:0000256" key="3">
    <source>
        <dbReference type="ARBA" id="ARBA00022454"/>
    </source>
</evidence>